<feature type="non-terminal residue" evidence="2">
    <location>
        <position position="1"/>
    </location>
</feature>
<protein>
    <submittedName>
        <fullName evidence="2">Uncharacterized protein</fullName>
    </submittedName>
</protein>
<gene>
    <name evidence="1" type="ORF">OVA965_LOCUS46046</name>
    <name evidence="2" type="ORF">TMI583_LOCUS50175</name>
</gene>
<sequence>EIQRCFQLIDFFWNLKYDNQAYEPSPQLCIALSIALVYYFRLPTKTDREERNDKDSPTREELSEILSRTFLSNFDEMIQSELEKFVTNDNFLIPSGVGRLFVYHMISDMEVGR</sequence>
<evidence type="ECO:0000313" key="2">
    <source>
        <dbReference type="EMBL" id="CAF4571228.1"/>
    </source>
</evidence>
<proteinExistence type="predicted"/>
<evidence type="ECO:0000313" key="1">
    <source>
        <dbReference type="EMBL" id="CAF1680227.1"/>
    </source>
</evidence>
<comment type="caution">
    <text evidence="2">The sequence shown here is derived from an EMBL/GenBank/DDBJ whole genome shotgun (WGS) entry which is preliminary data.</text>
</comment>
<dbReference type="AlphaFoldDB" id="A0A8S2YQF7"/>
<dbReference type="EMBL" id="CAJNOK010079249">
    <property type="protein sequence ID" value="CAF1680227.1"/>
    <property type="molecule type" value="Genomic_DNA"/>
</dbReference>
<name>A0A8S2YQF7_9BILA</name>
<dbReference type="EMBL" id="CAJOBA010117432">
    <property type="protein sequence ID" value="CAF4571228.1"/>
    <property type="molecule type" value="Genomic_DNA"/>
</dbReference>
<organism evidence="2 3">
    <name type="scientific">Didymodactylos carnosus</name>
    <dbReference type="NCBI Taxonomy" id="1234261"/>
    <lineage>
        <taxon>Eukaryota</taxon>
        <taxon>Metazoa</taxon>
        <taxon>Spiralia</taxon>
        <taxon>Gnathifera</taxon>
        <taxon>Rotifera</taxon>
        <taxon>Eurotatoria</taxon>
        <taxon>Bdelloidea</taxon>
        <taxon>Philodinida</taxon>
        <taxon>Philodinidae</taxon>
        <taxon>Didymodactylos</taxon>
    </lineage>
</organism>
<dbReference type="Proteomes" id="UP000677228">
    <property type="component" value="Unassembled WGS sequence"/>
</dbReference>
<reference evidence="2" key="1">
    <citation type="submission" date="2021-02" db="EMBL/GenBank/DDBJ databases">
        <authorList>
            <person name="Nowell W R."/>
        </authorList>
    </citation>
    <scope>NUCLEOTIDE SEQUENCE</scope>
</reference>
<dbReference type="Proteomes" id="UP000682733">
    <property type="component" value="Unassembled WGS sequence"/>
</dbReference>
<accession>A0A8S2YQF7</accession>
<evidence type="ECO:0000313" key="3">
    <source>
        <dbReference type="Proteomes" id="UP000682733"/>
    </source>
</evidence>